<feature type="region of interest" description="Disordered" evidence="1">
    <location>
        <begin position="79"/>
        <end position="109"/>
    </location>
</feature>
<feature type="compositionally biased region" description="Acidic residues" evidence="1">
    <location>
        <begin position="45"/>
        <end position="55"/>
    </location>
</feature>
<feature type="compositionally biased region" description="Basic and acidic residues" evidence="1">
    <location>
        <begin position="912"/>
        <end position="923"/>
    </location>
</feature>
<feature type="compositionally biased region" description="Low complexity" evidence="1">
    <location>
        <begin position="239"/>
        <end position="249"/>
    </location>
</feature>
<feature type="region of interest" description="Disordered" evidence="1">
    <location>
        <begin position="18"/>
        <end position="60"/>
    </location>
</feature>
<proteinExistence type="predicted"/>
<gene>
    <name evidence="2" type="ORF">Agub_g6321</name>
</gene>
<feature type="compositionally biased region" description="Polar residues" evidence="1">
    <location>
        <begin position="865"/>
        <end position="877"/>
    </location>
</feature>
<dbReference type="EMBL" id="BMAR01000009">
    <property type="protein sequence ID" value="GFR45011.1"/>
    <property type="molecule type" value="Genomic_DNA"/>
</dbReference>
<feature type="compositionally biased region" description="Gly residues" evidence="1">
    <location>
        <begin position="788"/>
        <end position="799"/>
    </location>
</feature>
<feature type="region of interest" description="Disordered" evidence="1">
    <location>
        <begin position="911"/>
        <end position="1071"/>
    </location>
</feature>
<dbReference type="AlphaFoldDB" id="A0AAD3DN94"/>
<feature type="region of interest" description="Disordered" evidence="1">
    <location>
        <begin position="657"/>
        <end position="704"/>
    </location>
</feature>
<feature type="region of interest" description="Disordered" evidence="1">
    <location>
        <begin position="784"/>
        <end position="895"/>
    </location>
</feature>
<sequence length="1186" mass="123194">MVYDSPAAGRILACRKHSPWTMERDRKKSKARLGSPECQDVVSEGIEEEEEEPDDHEMTEQEAHVLACLGQLSVAGLLGGHGDVPGGSLPRSDSAPEGQRRKVRGSRALSASYQNRLRSCVLSDKGSPVRHSSRSYGGDCDQENVPPVTFSASEHSKCWLARRHSPPNDAPAAADQHHRVSTTSFALQARNHTQVPNADQSLAIAAAAAGCTRLKQEHQQDFDDSPAPKSRSHRRSQSGAGADAHGAHGLTDSAETLHGHASCADGVRHGVASSVATERRHVPNATTVVGCSSLPLFSSTQVASQVPIRDVIGRATQGSDSCGRCPSTAFSDGRISASALGSSAGSCAPVAKYGIAAFGVAASVKSCFAGPISASAVRHEPGAADKGSAQLSCFATKPTVTLTSPSASGEAVGADCQAEADAAKLHSGSSSPLRASLSPLVGGLGRCANMGLAGGSVKALADSAEEIELRRLAQQRPHPPILQPERSQQLVEPQPSAEAPLCSFFSGPAAPANPSLASASAQPTTFTLAPFDLAALARSNLCGTSFMPEPNTVTAGPTAAAVPNTFTGSVGGPSFAAPKPAYDESNGAPGAVVAAGRKQQQQRRDSFQDLQDMSEPRSRDRRTEGAAGDMEQDAGCVGLRTPGLTLVGSPSYGQQGLGRSFRSHHDGAFGSSASGYNDDECEDGTPWLRTSQQVPDPDDPSSADKYSQVLLMRLQAAAEHEELYSAAAAAAGCPSGPCGLYHLQGHGSGGLRYDGYAPRPFGSNSSSMEPSPMPRLSSRLRRLRASPYGGGSGGNGTGGSLFSPPPSQLGTRSRSAGVTPGGTSRRLRRRSDLASGRSYGDVDDDVEEDCGDDHRMFDAGHQHTAHQASGRNATGETQPCGVPPSSRACASDPHGQPLSAPLSWLAGICADADGKPSHEEVPRQRGASAGGAPPVRPSLPSQEGCGAGADRRCQESGQRYQQHRSRSHPGEEFLNGLMDYDDDGAEFSTPPHTPLRGIGNTHDHDAAAATHPLPDTADTSIAGTGPAPVRAPGNKSLFGDSTGPVGRCGGGGRLRDAAPTPHAALGGRQHSSDGCAGGAMEWLASGAPGSTQDFNKWIGWAANNNDRGCAERLWHEMCSRSVAPDINTLNALLRCLSRSVADPEEANLLVCDVCCRGGFSPNGTSQRLLEEICFRFEQLNGSLLEA</sequence>
<evidence type="ECO:0000313" key="3">
    <source>
        <dbReference type="Proteomes" id="UP001054857"/>
    </source>
</evidence>
<keyword evidence="3" id="KW-1185">Reference proteome</keyword>
<feature type="compositionally biased region" description="Acidic residues" evidence="1">
    <location>
        <begin position="841"/>
        <end position="851"/>
    </location>
</feature>
<dbReference type="InterPro" id="IPR011990">
    <property type="entry name" value="TPR-like_helical_dom_sf"/>
</dbReference>
<protein>
    <submittedName>
        <fullName evidence="2">Uncharacterized protein</fullName>
    </submittedName>
</protein>
<feature type="compositionally biased region" description="Basic and acidic residues" evidence="1">
    <location>
        <begin position="614"/>
        <end position="624"/>
    </location>
</feature>
<reference evidence="2 3" key="1">
    <citation type="journal article" date="2021" name="Sci. Rep.">
        <title>Genome sequencing of the multicellular alga Astrephomene provides insights into convergent evolution of germ-soma differentiation.</title>
        <authorList>
            <person name="Yamashita S."/>
            <person name="Yamamoto K."/>
            <person name="Matsuzaki R."/>
            <person name="Suzuki S."/>
            <person name="Yamaguchi H."/>
            <person name="Hirooka S."/>
            <person name="Minakuchi Y."/>
            <person name="Miyagishima S."/>
            <person name="Kawachi M."/>
            <person name="Toyoda A."/>
            <person name="Nozaki H."/>
        </authorList>
    </citation>
    <scope>NUCLEOTIDE SEQUENCE [LARGE SCALE GENOMIC DNA]</scope>
    <source>
        <strain evidence="2 3">NIES-4017</strain>
    </source>
</reference>
<accession>A0AAD3DN94</accession>
<organism evidence="2 3">
    <name type="scientific">Astrephomene gubernaculifera</name>
    <dbReference type="NCBI Taxonomy" id="47775"/>
    <lineage>
        <taxon>Eukaryota</taxon>
        <taxon>Viridiplantae</taxon>
        <taxon>Chlorophyta</taxon>
        <taxon>core chlorophytes</taxon>
        <taxon>Chlorophyceae</taxon>
        <taxon>CS clade</taxon>
        <taxon>Chlamydomonadales</taxon>
        <taxon>Astrephomenaceae</taxon>
        <taxon>Astrephomene</taxon>
    </lineage>
</organism>
<name>A0AAD3DN94_9CHLO</name>
<comment type="caution">
    <text evidence="2">The sequence shown here is derived from an EMBL/GenBank/DDBJ whole genome shotgun (WGS) entry which is preliminary data.</text>
</comment>
<dbReference type="Gene3D" id="1.25.40.10">
    <property type="entry name" value="Tetratricopeptide repeat domain"/>
    <property type="match status" value="1"/>
</dbReference>
<evidence type="ECO:0000256" key="1">
    <source>
        <dbReference type="SAM" id="MobiDB-lite"/>
    </source>
</evidence>
<evidence type="ECO:0000313" key="2">
    <source>
        <dbReference type="EMBL" id="GFR45011.1"/>
    </source>
</evidence>
<feature type="region of interest" description="Disordered" evidence="1">
    <location>
        <begin position="215"/>
        <end position="250"/>
    </location>
</feature>
<dbReference type="Proteomes" id="UP001054857">
    <property type="component" value="Unassembled WGS sequence"/>
</dbReference>
<feature type="compositionally biased region" description="Low complexity" evidence="1">
    <location>
        <begin position="1007"/>
        <end position="1019"/>
    </location>
</feature>
<feature type="compositionally biased region" description="Basic and acidic residues" evidence="1">
    <location>
        <begin position="852"/>
        <end position="861"/>
    </location>
</feature>
<feature type="region of interest" description="Disordered" evidence="1">
    <location>
        <begin position="577"/>
        <end position="635"/>
    </location>
</feature>